<gene>
    <name evidence="3" type="primary">TEX44</name>
</gene>
<reference evidence="3" key="1">
    <citation type="submission" date="2025-08" db="UniProtKB">
        <authorList>
            <consortium name="RefSeq"/>
        </authorList>
    </citation>
    <scope>IDENTIFICATION</scope>
</reference>
<accession>A0ABM0IK72</accession>
<feature type="compositionally biased region" description="Polar residues" evidence="1">
    <location>
        <begin position="145"/>
        <end position="157"/>
    </location>
</feature>
<dbReference type="GeneID" id="101652066"/>
<dbReference type="PANTHER" id="PTHR37365">
    <property type="entry name" value="TESTIS-EXPRESSED PROTEIN 44"/>
    <property type="match status" value="1"/>
</dbReference>
<evidence type="ECO:0000313" key="3">
    <source>
        <dbReference type="RefSeq" id="XP_004701892.1"/>
    </source>
</evidence>
<feature type="region of interest" description="Disordered" evidence="1">
    <location>
        <begin position="80"/>
        <end position="202"/>
    </location>
</feature>
<name>A0ABM0IK72_ECHTE</name>
<dbReference type="RefSeq" id="XP_004701892.1">
    <property type="nucleotide sequence ID" value="XM_004701835.1"/>
</dbReference>
<protein>
    <submittedName>
        <fullName evidence="3">Testis-expressed protein 44</fullName>
    </submittedName>
</protein>
<feature type="compositionally biased region" description="Polar residues" evidence="1">
    <location>
        <begin position="87"/>
        <end position="110"/>
    </location>
</feature>
<feature type="compositionally biased region" description="Polar residues" evidence="1">
    <location>
        <begin position="1"/>
        <end position="12"/>
    </location>
</feature>
<dbReference type="InterPro" id="IPR031460">
    <property type="entry name" value="DUF4678"/>
</dbReference>
<dbReference type="Pfam" id="PF15727">
    <property type="entry name" value="DUF4678"/>
    <property type="match status" value="1"/>
</dbReference>
<keyword evidence="2" id="KW-1185">Reference proteome</keyword>
<dbReference type="PANTHER" id="PTHR37365:SF1">
    <property type="entry name" value="TESTIS-EXPRESSED PROTEIN 44"/>
    <property type="match status" value="1"/>
</dbReference>
<organism evidence="2 3">
    <name type="scientific">Echinops telfairi</name>
    <name type="common">Lesser hedgehog tenrec</name>
    <dbReference type="NCBI Taxonomy" id="9371"/>
    <lineage>
        <taxon>Eukaryota</taxon>
        <taxon>Metazoa</taxon>
        <taxon>Chordata</taxon>
        <taxon>Craniata</taxon>
        <taxon>Vertebrata</taxon>
        <taxon>Euteleostomi</taxon>
        <taxon>Mammalia</taxon>
        <taxon>Eutheria</taxon>
        <taxon>Afrotheria</taxon>
        <taxon>Tenrecidae</taxon>
        <taxon>Tenrecinae</taxon>
        <taxon>Echinops</taxon>
    </lineage>
</organism>
<feature type="compositionally biased region" description="Polar residues" evidence="1">
    <location>
        <begin position="21"/>
        <end position="34"/>
    </location>
</feature>
<dbReference type="Proteomes" id="UP000694863">
    <property type="component" value="Unplaced"/>
</dbReference>
<proteinExistence type="predicted"/>
<sequence length="341" mass="35379">MVTPQASLSSVVDLQPPPSPATESQGQASSTAVSTEVDEVPVQPASPEARSVSEGTPEASTEVTALLLVQVPDTLQVSLSAPLVQDADTSQGQEPLQQQAPTQEEQSPQESIPSRPSTPPSPGMEAQPVGSGTGQPPLAMVARNPSAQSQATGNADTAQWHPRGRGSRSPEPMAPGEARAWSLPSSPGGSPPPSPTLHPLAIGLRPLDPSLYVADEENNYMRSMTSLLGSGEGSISSLEDILVWSEATLDMAMRLLATGQGSVTDLLQSPGPGLRSASSLLDNASSVISSSWTASTSSALRTITNMLETVERRTIEGIRSAVRFLTSHLTPDQPQASPGCD</sequence>
<feature type="region of interest" description="Disordered" evidence="1">
    <location>
        <begin position="1"/>
        <end position="60"/>
    </location>
</feature>
<evidence type="ECO:0000256" key="1">
    <source>
        <dbReference type="SAM" id="MobiDB-lite"/>
    </source>
</evidence>
<evidence type="ECO:0000313" key="2">
    <source>
        <dbReference type="Proteomes" id="UP000694863"/>
    </source>
</evidence>